<evidence type="ECO:0000313" key="4">
    <source>
        <dbReference type="EMBL" id="OHX55985.1"/>
    </source>
</evidence>
<protein>
    <submittedName>
        <fullName evidence="4">Foldase</fullName>
    </submittedName>
</protein>
<dbReference type="RefSeq" id="WP_071151832.1">
    <property type="nucleotide sequence ID" value="NZ_QQRT01000003.1"/>
</dbReference>
<dbReference type="Proteomes" id="UP000242153">
    <property type="component" value="Unassembled WGS sequence"/>
</dbReference>
<dbReference type="PROSITE" id="PS01096">
    <property type="entry name" value="PPIC_PPIASE_1"/>
    <property type="match status" value="1"/>
</dbReference>
<evidence type="ECO:0000313" key="5">
    <source>
        <dbReference type="Proteomes" id="UP000242153"/>
    </source>
</evidence>
<feature type="transmembrane region" description="Helical" evidence="2">
    <location>
        <begin position="5"/>
        <end position="23"/>
    </location>
</feature>
<accession>A0ABX3D1S5</accession>
<reference evidence="4" key="1">
    <citation type="submission" date="2016-07" db="EMBL/GenBank/DDBJ databases">
        <title>Draft genome Planococcus salivarum.</title>
        <authorList>
            <person name="See-Too W.S."/>
        </authorList>
    </citation>
    <scope>NUCLEOTIDE SEQUENCE [LARGE SCALE GENOMIC DNA]</scope>
    <source>
        <strain evidence="4">DSM 23820</strain>
    </source>
</reference>
<keyword evidence="1" id="KW-0413">Isomerase</keyword>
<dbReference type="EMBL" id="MBQG01000029">
    <property type="protein sequence ID" value="OHX55985.1"/>
    <property type="molecule type" value="Genomic_DNA"/>
</dbReference>
<dbReference type="InterPro" id="IPR023058">
    <property type="entry name" value="PPIase_PpiC_CS"/>
</dbReference>
<dbReference type="PANTHER" id="PTHR47245">
    <property type="entry name" value="PEPTIDYLPROLYL ISOMERASE"/>
    <property type="match status" value="1"/>
</dbReference>
<name>A0ABX3D1S5_9BACL</name>
<keyword evidence="5" id="KW-1185">Reference proteome</keyword>
<gene>
    <name evidence="4" type="ORF">BB776_05375</name>
</gene>
<dbReference type="Gene3D" id="3.10.50.40">
    <property type="match status" value="1"/>
</dbReference>
<evidence type="ECO:0000259" key="3">
    <source>
        <dbReference type="PROSITE" id="PS50198"/>
    </source>
</evidence>
<keyword evidence="2" id="KW-0472">Membrane</keyword>
<sequence length="289" mass="31546">MKQAMYIAIGIIAASVVFLIVGFNKEEVVATVNGEEIEQDALYEKMVQTNGAEALDVLISNEIIRQEAEEADITVTEEELEAELVEYEEMYGGAQGLEAAIAESGLTMEDLKTEMEHFLKIEKMIGPDIEITDEAIETYFKENQESLGQGVKVEASHILTETKEQAGEVAKKLADGGDFAELATEYSLDAASAENGGELGSFGKGAMAPAFEEAAFAMEPGEISEPVETEFGYHIIKVTDKTEASEATLEDSREQIKEILFDEALNAQYAAWLAEKQAAYDIETKLNQG</sequence>
<dbReference type="InterPro" id="IPR046357">
    <property type="entry name" value="PPIase_dom_sf"/>
</dbReference>
<keyword evidence="2" id="KW-0812">Transmembrane</keyword>
<keyword evidence="1" id="KW-0697">Rotamase</keyword>
<evidence type="ECO:0000256" key="1">
    <source>
        <dbReference type="PROSITE-ProRule" id="PRU00278"/>
    </source>
</evidence>
<evidence type="ECO:0000256" key="2">
    <source>
        <dbReference type="SAM" id="Phobius"/>
    </source>
</evidence>
<dbReference type="InterPro" id="IPR050245">
    <property type="entry name" value="PrsA_foldase"/>
</dbReference>
<dbReference type="SUPFAM" id="SSF109998">
    <property type="entry name" value="Triger factor/SurA peptide-binding domain-like"/>
    <property type="match status" value="1"/>
</dbReference>
<proteinExistence type="predicted"/>
<keyword evidence="2" id="KW-1133">Transmembrane helix</keyword>
<dbReference type="PROSITE" id="PS50198">
    <property type="entry name" value="PPIC_PPIASE_2"/>
    <property type="match status" value="1"/>
</dbReference>
<comment type="caution">
    <text evidence="4">The sequence shown here is derived from an EMBL/GenBank/DDBJ whole genome shotgun (WGS) entry which is preliminary data.</text>
</comment>
<dbReference type="InterPro" id="IPR027304">
    <property type="entry name" value="Trigger_fact/SurA_dom_sf"/>
</dbReference>
<dbReference type="SUPFAM" id="SSF54534">
    <property type="entry name" value="FKBP-like"/>
    <property type="match status" value="1"/>
</dbReference>
<dbReference type="Pfam" id="PF00639">
    <property type="entry name" value="Rotamase"/>
    <property type="match status" value="1"/>
</dbReference>
<feature type="domain" description="PpiC" evidence="3">
    <location>
        <begin position="150"/>
        <end position="240"/>
    </location>
</feature>
<dbReference type="InterPro" id="IPR000297">
    <property type="entry name" value="PPIase_PpiC"/>
</dbReference>
<dbReference type="PANTHER" id="PTHR47245:SF2">
    <property type="entry name" value="PEPTIDYL-PROLYL CIS-TRANS ISOMERASE HP_0175-RELATED"/>
    <property type="match status" value="1"/>
</dbReference>
<organism evidence="4 5">
    <name type="scientific">Planococcus salinarum</name>
    <dbReference type="NCBI Taxonomy" id="622695"/>
    <lineage>
        <taxon>Bacteria</taxon>
        <taxon>Bacillati</taxon>
        <taxon>Bacillota</taxon>
        <taxon>Bacilli</taxon>
        <taxon>Bacillales</taxon>
        <taxon>Caryophanaceae</taxon>
        <taxon>Planococcus</taxon>
    </lineage>
</organism>
<dbReference type="Gene3D" id="1.10.4030.10">
    <property type="entry name" value="Porin chaperone SurA, peptide-binding domain"/>
    <property type="match status" value="1"/>
</dbReference>